<dbReference type="GO" id="GO:0001755">
    <property type="term" value="P:neural crest cell migration"/>
    <property type="evidence" value="ECO:0007669"/>
    <property type="project" value="TreeGrafter"/>
</dbReference>
<feature type="domain" description="Sema" evidence="9">
    <location>
        <begin position="31"/>
        <end position="165"/>
    </location>
</feature>
<dbReference type="GO" id="GO:0038191">
    <property type="term" value="F:neuropilin binding"/>
    <property type="evidence" value="ECO:0007669"/>
    <property type="project" value="TreeGrafter"/>
</dbReference>
<evidence type="ECO:0000256" key="8">
    <source>
        <dbReference type="SAM" id="SignalP"/>
    </source>
</evidence>
<evidence type="ECO:0000256" key="6">
    <source>
        <dbReference type="ARBA" id="ARBA00023319"/>
    </source>
</evidence>
<proteinExistence type="predicted"/>
<comment type="caution">
    <text evidence="10">The sequence shown here is derived from an EMBL/GenBank/DDBJ whole genome shotgun (WGS) entry which is preliminary data.</text>
</comment>
<keyword evidence="1" id="KW-0217">Developmental protein</keyword>
<dbReference type="GO" id="GO:0005615">
    <property type="term" value="C:extracellular space"/>
    <property type="evidence" value="ECO:0007669"/>
    <property type="project" value="TreeGrafter"/>
</dbReference>
<dbReference type="GO" id="GO:0030215">
    <property type="term" value="F:semaphorin receptor binding"/>
    <property type="evidence" value="ECO:0007669"/>
    <property type="project" value="InterPro"/>
</dbReference>
<evidence type="ECO:0000313" key="11">
    <source>
        <dbReference type="Proteomes" id="UP000288216"/>
    </source>
</evidence>
<keyword evidence="11" id="KW-1185">Reference proteome</keyword>
<gene>
    <name evidence="10" type="ORF">scyTo_0008913</name>
</gene>
<evidence type="ECO:0000256" key="4">
    <source>
        <dbReference type="ARBA" id="ARBA00022902"/>
    </source>
</evidence>
<dbReference type="GO" id="GO:0098978">
    <property type="term" value="C:glutamatergic synapse"/>
    <property type="evidence" value="ECO:0007669"/>
    <property type="project" value="TreeGrafter"/>
</dbReference>
<dbReference type="PANTHER" id="PTHR11036">
    <property type="entry name" value="SEMAPHORIN"/>
    <property type="match status" value="1"/>
</dbReference>
<evidence type="ECO:0000256" key="7">
    <source>
        <dbReference type="PROSITE-ProRule" id="PRU00352"/>
    </source>
</evidence>
<keyword evidence="3" id="KW-0221">Differentiation</keyword>
<evidence type="ECO:0000256" key="1">
    <source>
        <dbReference type="ARBA" id="ARBA00022473"/>
    </source>
</evidence>
<protein>
    <recommendedName>
        <fullName evidence="9">Sema domain-containing protein</fullName>
    </recommendedName>
</protein>
<sequence>MGWLFGILGLCSSLLLPAVVNCQNGKNNVPRLKLTYKEMMELNNVVTFGGIANSSSYQAFLLDEEKGRLFVGAKDHIFSFNLININKDVLKIVWPPSPSRRNECKWAGKDLVKECANFIRVLQHYNQSHLYACGTGAFHPVCAYIEVGHRPEIKDNERKYARKDL</sequence>
<name>A0A401PF29_SCYTO</name>
<dbReference type="AlphaFoldDB" id="A0A401PF29"/>
<feature type="chain" id="PRO_5019286931" description="Sema domain-containing protein" evidence="8">
    <location>
        <begin position="23"/>
        <end position="165"/>
    </location>
</feature>
<dbReference type="GO" id="GO:0030424">
    <property type="term" value="C:axon"/>
    <property type="evidence" value="ECO:0007669"/>
    <property type="project" value="TreeGrafter"/>
</dbReference>
<keyword evidence="4" id="KW-0524">Neurogenesis</keyword>
<evidence type="ECO:0000256" key="5">
    <source>
        <dbReference type="ARBA" id="ARBA00023180"/>
    </source>
</evidence>
<dbReference type="InterPro" id="IPR015943">
    <property type="entry name" value="WD40/YVTN_repeat-like_dom_sf"/>
</dbReference>
<organism evidence="10 11">
    <name type="scientific">Scyliorhinus torazame</name>
    <name type="common">Cloudy catshark</name>
    <name type="synonym">Catulus torazame</name>
    <dbReference type="NCBI Taxonomy" id="75743"/>
    <lineage>
        <taxon>Eukaryota</taxon>
        <taxon>Metazoa</taxon>
        <taxon>Chordata</taxon>
        <taxon>Craniata</taxon>
        <taxon>Vertebrata</taxon>
        <taxon>Chondrichthyes</taxon>
        <taxon>Elasmobranchii</taxon>
        <taxon>Galeomorphii</taxon>
        <taxon>Galeoidea</taxon>
        <taxon>Carcharhiniformes</taxon>
        <taxon>Scyliorhinidae</taxon>
        <taxon>Scyliorhinus</taxon>
    </lineage>
</organism>
<keyword evidence="2 8" id="KW-0732">Signal</keyword>
<feature type="signal peptide" evidence="8">
    <location>
        <begin position="1"/>
        <end position="22"/>
    </location>
</feature>
<dbReference type="GO" id="GO:0008045">
    <property type="term" value="P:motor neuron axon guidance"/>
    <property type="evidence" value="ECO:0007669"/>
    <property type="project" value="TreeGrafter"/>
</dbReference>
<dbReference type="PROSITE" id="PS51004">
    <property type="entry name" value="SEMA"/>
    <property type="match status" value="1"/>
</dbReference>
<dbReference type="InterPro" id="IPR027231">
    <property type="entry name" value="Semaphorin"/>
</dbReference>
<dbReference type="InterPro" id="IPR001627">
    <property type="entry name" value="Semap_dom"/>
</dbReference>
<dbReference type="GO" id="GO:0071526">
    <property type="term" value="P:semaphorin-plexin signaling pathway"/>
    <property type="evidence" value="ECO:0007669"/>
    <property type="project" value="TreeGrafter"/>
</dbReference>
<accession>A0A401PF29</accession>
<dbReference type="GO" id="GO:0045499">
    <property type="term" value="F:chemorepellent activity"/>
    <property type="evidence" value="ECO:0007669"/>
    <property type="project" value="TreeGrafter"/>
</dbReference>
<reference evidence="10 11" key="1">
    <citation type="journal article" date="2018" name="Nat. Ecol. Evol.">
        <title>Shark genomes provide insights into elasmobranch evolution and the origin of vertebrates.</title>
        <authorList>
            <person name="Hara Y"/>
            <person name="Yamaguchi K"/>
            <person name="Onimaru K"/>
            <person name="Kadota M"/>
            <person name="Koyanagi M"/>
            <person name="Keeley SD"/>
            <person name="Tatsumi K"/>
            <person name="Tanaka K"/>
            <person name="Motone F"/>
            <person name="Kageyama Y"/>
            <person name="Nozu R"/>
            <person name="Adachi N"/>
            <person name="Nishimura O"/>
            <person name="Nakagawa R"/>
            <person name="Tanegashima C"/>
            <person name="Kiyatake I"/>
            <person name="Matsumoto R"/>
            <person name="Murakumo K"/>
            <person name="Nishida K"/>
            <person name="Terakita A"/>
            <person name="Kuratani S"/>
            <person name="Sato K"/>
            <person name="Hyodo S Kuraku.S."/>
        </authorList>
    </citation>
    <scope>NUCLEOTIDE SEQUENCE [LARGE SCALE GENOMIC DNA]</scope>
</reference>
<keyword evidence="6" id="KW-0393">Immunoglobulin domain</keyword>
<dbReference type="InterPro" id="IPR036352">
    <property type="entry name" value="Semap_dom_sf"/>
</dbReference>
<evidence type="ECO:0000259" key="9">
    <source>
        <dbReference type="PROSITE" id="PS51004"/>
    </source>
</evidence>
<dbReference type="OrthoDB" id="9988752at2759"/>
<evidence type="ECO:0000256" key="3">
    <source>
        <dbReference type="ARBA" id="ARBA00022782"/>
    </source>
</evidence>
<dbReference type="STRING" id="75743.A0A401PF29"/>
<evidence type="ECO:0000313" key="10">
    <source>
        <dbReference type="EMBL" id="GCB71742.1"/>
    </source>
</evidence>
<dbReference type="GO" id="GO:0005886">
    <property type="term" value="C:plasma membrane"/>
    <property type="evidence" value="ECO:0007669"/>
    <property type="project" value="TreeGrafter"/>
</dbReference>
<dbReference type="EMBL" id="BFAA01003522">
    <property type="protein sequence ID" value="GCB71742.1"/>
    <property type="molecule type" value="Genomic_DNA"/>
</dbReference>
<dbReference type="Proteomes" id="UP000288216">
    <property type="component" value="Unassembled WGS sequence"/>
</dbReference>
<dbReference type="GO" id="GO:0030335">
    <property type="term" value="P:positive regulation of cell migration"/>
    <property type="evidence" value="ECO:0007669"/>
    <property type="project" value="TreeGrafter"/>
</dbReference>
<dbReference type="SUPFAM" id="SSF101912">
    <property type="entry name" value="Sema domain"/>
    <property type="match status" value="1"/>
</dbReference>
<comment type="caution">
    <text evidence="7">Lacks conserved residue(s) required for the propagation of feature annotation.</text>
</comment>
<keyword evidence="5" id="KW-0325">Glycoprotein</keyword>
<dbReference type="PANTHER" id="PTHR11036:SF23">
    <property type="entry name" value="SEMAPHORIN-3A"/>
    <property type="match status" value="1"/>
</dbReference>
<evidence type="ECO:0000256" key="2">
    <source>
        <dbReference type="ARBA" id="ARBA00022729"/>
    </source>
</evidence>
<dbReference type="Gene3D" id="2.130.10.10">
    <property type="entry name" value="YVTN repeat-like/Quinoprotein amine dehydrogenase"/>
    <property type="match status" value="1"/>
</dbReference>